<accession>A0A4Z2HQJ7</accession>
<dbReference type="AlphaFoldDB" id="A0A4Z2HQJ7"/>
<dbReference type="Proteomes" id="UP000314294">
    <property type="component" value="Unassembled WGS sequence"/>
</dbReference>
<evidence type="ECO:0000313" key="2">
    <source>
        <dbReference type="Proteomes" id="UP000314294"/>
    </source>
</evidence>
<proteinExistence type="predicted"/>
<evidence type="ECO:0000313" key="1">
    <source>
        <dbReference type="EMBL" id="TNN67254.1"/>
    </source>
</evidence>
<comment type="caution">
    <text evidence="1">The sequence shown here is derived from an EMBL/GenBank/DDBJ whole genome shotgun (WGS) entry which is preliminary data.</text>
</comment>
<protein>
    <submittedName>
        <fullName evidence="1">Uncharacterized protein</fullName>
    </submittedName>
</protein>
<dbReference type="EMBL" id="SRLO01000206">
    <property type="protein sequence ID" value="TNN67254.1"/>
    <property type="molecule type" value="Genomic_DNA"/>
</dbReference>
<gene>
    <name evidence="1" type="ORF">EYF80_022503</name>
</gene>
<sequence>MEYETDSDCVSVTESQFYRGDLYKLEDILMALLCTDHKGRVSSKAGHTFPEANKQLFSVLDGGLIF</sequence>
<organism evidence="1 2">
    <name type="scientific">Liparis tanakae</name>
    <name type="common">Tanaka's snailfish</name>
    <dbReference type="NCBI Taxonomy" id="230148"/>
    <lineage>
        <taxon>Eukaryota</taxon>
        <taxon>Metazoa</taxon>
        <taxon>Chordata</taxon>
        <taxon>Craniata</taxon>
        <taxon>Vertebrata</taxon>
        <taxon>Euteleostomi</taxon>
        <taxon>Actinopterygii</taxon>
        <taxon>Neopterygii</taxon>
        <taxon>Teleostei</taxon>
        <taxon>Neoteleostei</taxon>
        <taxon>Acanthomorphata</taxon>
        <taxon>Eupercaria</taxon>
        <taxon>Perciformes</taxon>
        <taxon>Cottioidei</taxon>
        <taxon>Cottales</taxon>
        <taxon>Liparidae</taxon>
        <taxon>Liparis</taxon>
    </lineage>
</organism>
<name>A0A4Z2HQJ7_9TELE</name>
<reference evidence="1 2" key="1">
    <citation type="submission" date="2019-03" db="EMBL/GenBank/DDBJ databases">
        <title>First draft genome of Liparis tanakae, snailfish: a comprehensive survey of snailfish specific genes.</title>
        <authorList>
            <person name="Kim W."/>
            <person name="Song I."/>
            <person name="Jeong J.-H."/>
            <person name="Kim D."/>
            <person name="Kim S."/>
            <person name="Ryu S."/>
            <person name="Song J.Y."/>
            <person name="Lee S.K."/>
        </authorList>
    </citation>
    <scope>NUCLEOTIDE SEQUENCE [LARGE SCALE GENOMIC DNA]</scope>
    <source>
        <tissue evidence="1">Muscle</tissue>
    </source>
</reference>
<keyword evidence="2" id="KW-1185">Reference proteome</keyword>